<proteinExistence type="predicted"/>
<reference evidence="1" key="1">
    <citation type="submission" date="2016-04" db="EMBL/GenBank/DDBJ databases">
        <authorList>
            <person name="Calderon-Fernandez G.M.Sr."/>
        </authorList>
    </citation>
    <scope>NUCLEOTIDE SEQUENCE</scope>
    <source>
        <strain evidence="1">Int1</strain>
        <tissue evidence="1">Integument</tissue>
    </source>
</reference>
<name>A0A161MAY4_TRIIF</name>
<dbReference type="AlphaFoldDB" id="A0A161MAY4"/>
<sequence length="37" mass="4327">MVKILEKLVEPFTATNLKARRKNYSQRLCISVWISSC</sequence>
<evidence type="ECO:0000313" key="1">
    <source>
        <dbReference type="EMBL" id="JAR96695.1"/>
    </source>
</evidence>
<reference evidence="1" key="2">
    <citation type="journal article" date="2017" name="J. Med. Entomol.">
        <title>Transcriptome Analysis of the Triatoma infestans (Hemiptera: Reduviidae) Integument.</title>
        <authorList>
            <person name="Calderon-Fernandez G.M."/>
            <person name="Moriconi D.E."/>
            <person name="Dulbecco A.B."/>
            <person name="Juarez M.P."/>
        </authorList>
    </citation>
    <scope>NUCLEOTIDE SEQUENCE</scope>
    <source>
        <strain evidence="1">Int1</strain>
        <tissue evidence="1">Integument</tissue>
    </source>
</reference>
<accession>A0A161MAY4</accession>
<dbReference type="EMBL" id="GEMB01006654">
    <property type="protein sequence ID" value="JAR96695.1"/>
    <property type="molecule type" value="Transcribed_RNA"/>
</dbReference>
<organism evidence="1">
    <name type="scientific">Triatoma infestans</name>
    <name type="common">Assassin bug</name>
    <dbReference type="NCBI Taxonomy" id="30076"/>
    <lineage>
        <taxon>Eukaryota</taxon>
        <taxon>Metazoa</taxon>
        <taxon>Ecdysozoa</taxon>
        <taxon>Arthropoda</taxon>
        <taxon>Hexapoda</taxon>
        <taxon>Insecta</taxon>
        <taxon>Pterygota</taxon>
        <taxon>Neoptera</taxon>
        <taxon>Paraneoptera</taxon>
        <taxon>Hemiptera</taxon>
        <taxon>Heteroptera</taxon>
        <taxon>Panheteroptera</taxon>
        <taxon>Cimicomorpha</taxon>
        <taxon>Reduviidae</taxon>
        <taxon>Triatominae</taxon>
        <taxon>Triatoma</taxon>
    </lineage>
</organism>
<feature type="non-terminal residue" evidence="1">
    <location>
        <position position="37"/>
    </location>
</feature>
<protein>
    <submittedName>
        <fullName evidence="1">Protein peter pan</fullName>
    </submittedName>
</protein>